<organism evidence="3 4">
    <name type="scientific">Sphingomonas cavernae</name>
    <dbReference type="NCBI Taxonomy" id="2320861"/>
    <lineage>
        <taxon>Bacteria</taxon>
        <taxon>Pseudomonadati</taxon>
        <taxon>Pseudomonadota</taxon>
        <taxon>Alphaproteobacteria</taxon>
        <taxon>Sphingomonadales</taxon>
        <taxon>Sphingomonadaceae</taxon>
        <taxon>Sphingomonas</taxon>
    </lineage>
</organism>
<dbReference type="PANTHER" id="PTHR43364">
    <property type="entry name" value="NADH-SPECIFIC METHYLGLYOXAL REDUCTASE-RELATED"/>
    <property type="match status" value="1"/>
</dbReference>
<dbReference type="Gene3D" id="3.20.20.100">
    <property type="entry name" value="NADP-dependent oxidoreductase domain"/>
    <property type="match status" value="1"/>
</dbReference>
<dbReference type="RefSeq" id="WP_119763884.1">
    <property type="nucleotide sequence ID" value="NZ_QYUM01000003.1"/>
</dbReference>
<dbReference type="GO" id="GO:0016491">
    <property type="term" value="F:oxidoreductase activity"/>
    <property type="evidence" value="ECO:0007669"/>
    <property type="project" value="UniProtKB-KW"/>
</dbReference>
<comment type="caution">
    <text evidence="3">The sequence shown here is derived from an EMBL/GenBank/DDBJ whole genome shotgun (WGS) entry which is preliminary data.</text>
</comment>
<dbReference type="SUPFAM" id="SSF51430">
    <property type="entry name" value="NAD(P)-linked oxidoreductase"/>
    <property type="match status" value="1"/>
</dbReference>
<proteinExistence type="predicted"/>
<name>A0A418WNL6_9SPHN</name>
<feature type="domain" description="NADP-dependent oxidoreductase" evidence="2">
    <location>
        <begin position="19"/>
        <end position="322"/>
    </location>
</feature>
<dbReference type="InterPro" id="IPR023210">
    <property type="entry name" value="NADP_OxRdtase_dom"/>
</dbReference>
<accession>A0A418WNL6</accession>
<gene>
    <name evidence="3" type="ORF">D3876_13710</name>
</gene>
<dbReference type="InterPro" id="IPR036812">
    <property type="entry name" value="NAD(P)_OxRdtase_dom_sf"/>
</dbReference>
<evidence type="ECO:0000313" key="4">
    <source>
        <dbReference type="Proteomes" id="UP000286100"/>
    </source>
</evidence>
<dbReference type="FunFam" id="3.20.20.100:FF:000004">
    <property type="entry name" value="Oxidoreductase, aldo/keto reductase"/>
    <property type="match status" value="1"/>
</dbReference>
<dbReference type="GO" id="GO:0005829">
    <property type="term" value="C:cytosol"/>
    <property type="evidence" value="ECO:0007669"/>
    <property type="project" value="UniProtKB-ARBA"/>
</dbReference>
<dbReference type="Proteomes" id="UP000286100">
    <property type="component" value="Unassembled WGS sequence"/>
</dbReference>
<keyword evidence="4" id="KW-1185">Reference proteome</keyword>
<protein>
    <submittedName>
        <fullName evidence="3">Aldo/keto reductase</fullName>
    </submittedName>
</protein>
<dbReference type="Pfam" id="PF00248">
    <property type="entry name" value="Aldo_ket_red"/>
    <property type="match status" value="1"/>
</dbReference>
<evidence type="ECO:0000259" key="2">
    <source>
        <dbReference type="Pfam" id="PF00248"/>
    </source>
</evidence>
<reference evidence="3 4" key="1">
    <citation type="submission" date="2018-09" db="EMBL/GenBank/DDBJ databases">
        <authorList>
            <person name="Zhu H."/>
        </authorList>
    </citation>
    <scope>NUCLEOTIDE SEQUENCE [LARGE SCALE GENOMIC DNA]</scope>
    <source>
        <strain evidence="3 4">K2R01-6</strain>
    </source>
</reference>
<dbReference type="PANTHER" id="PTHR43364:SF4">
    <property type="entry name" value="NAD(P)-LINKED OXIDOREDUCTASE SUPERFAMILY PROTEIN"/>
    <property type="match status" value="1"/>
</dbReference>
<dbReference type="OrthoDB" id="7181835at2"/>
<sequence length="354" mass="38495">MISLDQYRLLGASGLRVSPLSLGTMTFGTGQDWGADDAMAARIFDYYVDQGGNFIDTANFYGNGGSETVLAGLIRDRRDGLVISTKYSLTMRPGDPNASGNHRKNMIRSVEDSLKRLGTDHIDLLYLHMWDFVTPVEEIVRAFDDLVRQGKILYAGLSDLPAWQAARMQEIARLRGWSPFVALQICYNLTERTVERELIPMAREMGMGVLPWSPLAGGVLSGKYGEDDLAGPAKGEDAPRKSINIATGRLNARNLTIAQEGRAVAAELGCSPAQVALAWTLLNPAVTSPVMGVRTLAQLKDNLGALAVEFDEGQIERLDAASRIARGFPHELLASPARSMMFGGITLASDRSSY</sequence>
<dbReference type="CDD" id="cd19080">
    <property type="entry name" value="AKR_AKR9A_9B"/>
    <property type="match status" value="1"/>
</dbReference>
<dbReference type="EMBL" id="QYUM01000003">
    <property type="protein sequence ID" value="RJF91595.1"/>
    <property type="molecule type" value="Genomic_DNA"/>
</dbReference>
<keyword evidence="1" id="KW-0560">Oxidoreductase</keyword>
<evidence type="ECO:0000256" key="1">
    <source>
        <dbReference type="ARBA" id="ARBA00023002"/>
    </source>
</evidence>
<dbReference type="AlphaFoldDB" id="A0A418WNL6"/>
<dbReference type="InterPro" id="IPR050523">
    <property type="entry name" value="AKR_Detox_Biosynth"/>
</dbReference>
<evidence type="ECO:0000313" key="3">
    <source>
        <dbReference type="EMBL" id="RJF91595.1"/>
    </source>
</evidence>